<evidence type="ECO:0000313" key="9">
    <source>
        <dbReference type="EMBL" id="NEC37974.1"/>
    </source>
</evidence>
<feature type="domain" description="Ketosynthase family 3 (KS3)" evidence="8">
    <location>
        <begin position="1757"/>
        <end position="2163"/>
    </location>
</feature>
<dbReference type="Gene3D" id="1.10.1200.10">
    <property type="entry name" value="ACP-like"/>
    <property type="match status" value="3"/>
</dbReference>
<dbReference type="Gene3D" id="3.30.559.30">
    <property type="entry name" value="Nonribosomal peptide synthetase, condensation domain"/>
    <property type="match status" value="1"/>
</dbReference>
<dbReference type="GO" id="GO:0004315">
    <property type="term" value="F:3-oxoacyl-[acyl-carrier-protein] synthase activity"/>
    <property type="evidence" value="ECO:0007669"/>
    <property type="project" value="InterPro"/>
</dbReference>
<dbReference type="PROSITE" id="PS52004">
    <property type="entry name" value="KS3_2"/>
    <property type="match status" value="1"/>
</dbReference>
<name>A0A6G3TMW7_9ACTN</name>
<dbReference type="InterPro" id="IPR036736">
    <property type="entry name" value="ACP-like_sf"/>
</dbReference>
<dbReference type="InterPro" id="IPR001242">
    <property type="entry name" value="Condensation_dom"/>
</dbReference>
<dbReference type="SUPFAM" id="SSF53474">
    <property type="entry name" value="alpha/beta-Hydrolases"/>
    <property type="match status" value="1"/>
</dbReference>
<dbReference type="InterPro" id="IPR045851">
    <property type="entry name" value="AMP-bd_C_sf"/>
</dbReference>
<dbReference type="CDD" id="cd00833">
    <property type="entry name" value="PKS"/>
    <property type="match status" value="1"/>
</dbReference>
<feature type="domain" description="Carrier" evidence="7">
    <location>
        <begin position="2828"/>
        <end position="2903"/>
    </location>
</feature>
<dbReference type="InterPro" id="IPR014030">
    <property type="entry name" value="Ketoacyl_synth_N"/>
</dbReference>
<organism evidence="9 10">
    <name type="scientific">Streptomyces rubrogriseus</name>
    <dbReference type="NCBI Taxonomy" id="194673"/>
    <lineage>
        <taxon>Bacteria</taxon>
        <taxon>Bacillati</taxon>
        <taxon>Actinomycetota</taxon>
        <taxon>Actinomycetes</taxon>
        <taxon>Kitasatosporales</taxon>
        <taxon>Streptomycetaceae</taxon>
        <taxon>Streptomyces</taxon>
        <taxon>Streptomyces violaceoruber group</taxon>
    </lineage>
</organism>
<dbReference type="SUPFAM" id="SSF47336">
    <property type="entry name" value="ACP-like"/>
    <property type="match status" value="3"/>
</dbReference>
<dbReference type="InterPro" id="IPR029058">
    <property type="entry name" value="AB_hydrolase_fold"/>
</dbReference>
<evidence type="ECO:0000256" key="4">
    <source>
        <dbReference type="ARBA" id="ARBA00022679"/>
    </source>
</evidence>
<dbReference type="Gene3D" id="3.40.50.12780">
    <property type="entry name" value="N-terminal domain of ligase-like"/>
    <property type="match status" value="2"/>
</dbReference>
<dbReference type="Pfam" id="PF08659">
    <property type="entry name" value="KR"/>
    <property type="match status" value="1"/>
</dbReference>
<dbReference type="InterPro" id="IPR001031">
    <property type="entry name" value="Thioesterase"/>
</dbReference>
<dbReference type="InterPro" id="IPR042099">
    <property type="entry name" value="ANL_N_sf"/>
</dbReference>
<dbReference type="InterPro" id="IPR036291">
    <property type="entry name" value="NAD(P)-bd_dom_sf"/>
</dbReference>
<dbReference type="GO" id="GO:0017000">
    <property type="term" value="P:antibiotic biosynthetic process"/>
    <property type="evidence" value="ECO:0007669"/>
    <property type="project" value="UniProtKB-ARBA"/>
</dbReference>
<dbReference type="InterPro" id="IPR016039">
    <property type="entry name" value="Thiolase-like"/>
</dbReference>
<dbReference type="InterPro" id="IPR014031">
    <property type="entry name" value="Ketoacyl_synth_C"/>
</dbReference>
<dbReference type="Pfam" id="PF16197">
    <property type="entry name" value="KAsynt_C_assoc"/>
    <property type="match status" value="1"/>
</dbReference>
<dbReference type="InterPro" id="IPR020845">
    <property type="entry name" value="AMP-binding_CS"/>
</dbReference>
<feature type="region of interest" description="Disordered" evidence="6">
    <location>
        <begin position="170"/>
        <end position="218"/>
    </location>
</feature>
<dbReference type="RefSeq" id="WP_164278684.1">
    <property type="nucleotide sequence ID" value="NZ_JAAGMQ010000980.1"/>
</dbReference>
<dbReference type="SMART" id="SM00823">
    <property type="entry name" value="PKS_PP"/>
    <property type="match status" value="3"/>
</dbReference>
<accession>A0A6G3TMW7</accession>
<gene>
    <name evidence="9" type="ORF">G3I66_33080</name>
</gene>
<feature type="region of interest" description="Disordered" evidence="6">
    <location>
        <begin position="1720"/>
        <end position="1755"/>
    </location>
</feature>
<feature type="domain" description="Carrier" evidence="7">
    <location>
        <begin position="1642"/>
        <end position="1716"/>
    </location>
</feature>
<dbReference type="PROSITE" id="PS00606">
    <property type="entry name" value="KS3_1"/>
    <property type="match status" value="1"/>
</dbReference>
<dbReference type="InterPro" id="IPR020841">
    <property type="entry name" value="PKS_Beta-ketoAc_synthase_dom"/>
</dbReference>
<dbReference type="SUPFAM" id="SSF51735">
    <property type="entry name" value="NAD(P)-binding Rossmann-fold domains"/>
    <property type="match status" value="2"/>
</dbReference>
<dbReference type="SUPFAM" id="SSF56801">
    <property type="entry name" value="Acetyl-CoA synthetase-like"/>
    <property type="match status" value="2"/>
</dbReference>
<dbReference type="Gene3D" id="3.40.50.720">
    <property type="entry name" value="NAD(P)-binding Rossmann-like Domain"/>
    <property type="match status" value="1"/>
</dbReference>
<dbReference type="InterPro" id="IPR032821">
    <property type="entry name" value="PKS_assoc"/>
</dbReference>
<protein>
    <submittedName>
        <fullName evidence="9">Amino acid adenylation domain-containing protein</fullName>
    </submittedName>
</protein>
<dbReference type="Pfam" id="PF00975">
    <property type="entry name" value="Thioesterase"/>
    <property type="match status" value="1"/>
</dbReference>
<dbReference type="Pfam" id="PF00501">
    <property type="entry name" value="AMP-binding"/>
    <property type="match status" value="2"/>
</dbReference>
<dbReference type="GO" id="GO:0044550">
    <property type="term" value="P:secondary metabolite biosynthetic process"/>
    <property type="evidence" value="ECO:0007669"/>
    <property type="project" value="TreeGrafter"/>
</dbReference>
<evidence type="ECO:0000259" key="8">
    <source>
        <dbReference type="PROSITE" id="PS52004"/>
    </source>
</evidence>
<dbReference type="Proteomes" id="UP000475666">
    <property type="component" value="Unassembled WGS sequence"/>
</dbReference>
<comment type="caution">
    <text evidence="9">The sequence shown here is derived from an EMBL/GenBank/DDBJ whole genome shotgun (WGS) entry which is preliminary data.</text>
</comment>
<evidence type="ECO:0000256" key="2">
    <source>
        <dbReference type="ARBA" id="ARBA00022450"/>
    </source>
</evidence>
<dbReference type="Pfam" id="PF00668">
    <property type="entry name" value="Condensation"/>
    <property type="match status" value="1"/>
</dbReference>
<dbReference type="InterPro" id="IPR025110">
    <property type="entry name" value="AMP-bd_C"/>
</dbReference>
<dbReference type="GO" id="GO:0005737">
    <property type="term" value="C:cytoplasm"/>
    <property type="evidence" value="ECO:0007669"/>
    <property type="project" value="TreeGrafter"/>
</dbReference>
<keyword evidence="3" id="KW-0597">Phosphoprotein</keyword>
<dbReference type="Pfam" id="PF13193">
    <property type="entry name" value="AMP-binding_C"/>
    <property type="match status" value="1"/>
</dbReference>
<dbReference type="SMART" id="SM00825">
    <property type="entry name" value="PKS_KS"/>
    <property type="match status" value="1"/>
</dbReference>
<feature type="compositionally biased region" description="Low complexity" evidence="6">
    <location>
        <begin position="182"/>
        <end position="198"/>
    </location>
</feature>
<dbReference type="SUPFAM" id="SSF52777">
    <property type="entry name" value="CoA-dependent acyltransferases"/>
    <property type="match status" value="2"/>
</dbReference>
<comment type="cofactor">
    <cofactor evidence="1">
        <name>pantetheine 4'-phosphate</name>
        <dbReference type="ChEBI" id="CHEBI:47942"/>
    </cofactor>
</comment>
<dbReference type="PANTHER" id="PTHR45527">
    <property type="entry name" value="NONRIBOSOMAL PEPTIDE SYNTHETASE"/>
    <property type="match status" value="1"/>
</dbReference>
<feature type="compositionally biased region" description="Basic and acidic residues" evidence="6">
    <location>
        <begin position="20"/>
        <end position="30"/>
    </location>
</feature>
<dbReference type="InterPro" id="IPR023213">
    <property type="entry name" value="CAT-like_dom_sf"/>
</dbReference>
<dbReference type="Gene3D" id="3.40.50.1820">
    <property type="entry name" value="alpha/beta hydrolase"/>
    <property type="match status" value="1"/>
</dbReference>
<evidence type="ECO:0000256" key="1">
    <source>
        <dbReference type="ARBA" id="ARBA00001957"/>
    </source>
</evidence>
<dbReference type="GO" id="GO:0043041">
    <property type="term" value="P:amino acid activation for nonribosomal peptide biosynthetic process"/>
    <property type="evidence" value="ECO:0007669"/>
    <property type="project" value="TreeGrafter"/>
</dbReference>
<dbReference type="GO" id="GO:0031177">
    <property type="term" value="F:phosphopantetheine binding"/>
    <property type="evidence" value="ECO:0007669"/>
    <property type="project" value="InterPro"/>
</dbReference>
<dbReference type="PROSITE" id="PS50075">
    <property type="entry name" value="CARRIER"/>
    <property type="match status" value="3"/>
</dbReference>
<keyword evidence="4" id="KW-0808">Transferase</keyword>
<dbReference type="Pfam" id="PF02801">
    <property type="entry name" value="Ketoacyl-synt_C"/>
    <property type="match status" value="1"/>
</dbReference>
<dbReference type="Gene3D" id="3.30.70.3290">
    <property type="match status" value="1"/>
</dbReference>
<dbReference type="InterPro" id="IPR009081">
    <property type="entry name" value="PP-bd_ACP"/>
</dbReference>
<dbReference type="InterPro" id="IPR018201">
    <property type="entry name" value="Ketoacyl_synth_AS"/>
</dbReference>
<evidence type="ECO:0000256" key="3">
    <source>
        <dbReference type="ARBA" id="ARBA00022553"/>
    </source>
</evidence>
<feature type="compositionally biased region" description="Basic and acidic residues" evidence="6">
    <location>
        <begin position="2815"/>
        <end position="2827"/>
    </location>
</feature>
<evidence type="ECO:0000256" key="6">
    <source>
        <dbReference type="SAM" id="MobiDB-lite"/>
    </source>
</evidence>
<dbReference type="GO" id="GO:0006633">
    <property type="term" value="P:fatty acid biosynthetic process"/>
    <property type="evidence" value="ECO:0007669"/>
    <property type="project" value="InterPro"/>
</dbReference>
<dbReference type="Pfam" id="PF00550">
    <property type="entry name" value="PP-binding"/>
    <property type="match status" value="3"/>
</dbReference>
<evidence type="ECO:0000256" key="5">
    <source>
        <dbReference type="ARBA" id="ARBA00023315"/>
    </source>
</evidence>
<dbReference type="NCBIfam" id="TIGR01733">
    <property type="entry name" value="AA-adenyl-dom"/>
    <property type="match status" value="1"/>
</dbReference>
<dbReference type="InterPro" id="IPR013968">
    <property type="entry name" value="PKS_KR"/>
</dbReference>
<evidence type="ECO:0000313" key="10">
    <source>
        <dbReference type="Proteomes" id="UP000475666"/>
    </source>
</evidence>
<dbReference type="InterPro" id="IPR057326">
    <property type="entry name" value="KR_dom"/>
</dbReference>
<dbReference type="Gene3D" id="3.30.300.30">
    <property type="match status" value="2"/>
</dbReference>
<proteinExistence type="predicted"/>
<dbReference type="PANTHER" id="PTHR45527:SF1">
    <property type="entry name" value="FATTY ACID SYNTHASE"/>
    <property type="match status" value="1"/>
</dbReference>
<evidence type="ECO:0000259" key="7">
    <source>
        <dbReference type="PROSITE" id="PS50075"/>
    </source>
</evidence>
<feature type="region of interest" description="Disordered" evidence="6">
    <location>
        <begin position="666"/>
        <end position="689"/>
    </location>
</feature>
<feature type="compositionally biased region" description="Low complexity" evidence="6">
    <location>
        <begin position="1720"/>
        <end position="1748"/>
    </location>
</feature>
<dbReference type="InterPro" id="IPR000873">
    <property type="entry name" value="AMP-dep_synth/lig_dom"/>
</dbReference>
<dbReference type="Gene3D" id="3.30.559.10">
    <property type="entry name" value="Chloramphenicol acetyltransferase-like domain"/>
    <property type="match status" value="1"/>
</dbReference>
<dbReference type="Pfam" id="PF00109">
    <property type="entry name" value="ketoacyl-synt"/>
    <property type="match status" value="1"/>
</dbReference>
<dbReference type="InterPro" id="IPR006162">
    <property type="entry name" value="Ppantetheine_attach_site"/>
</dbReference>
<reference evidence="9 10" key="1">
    <citation type="submission" date="2020-01" db="EMBL/GenBank/DDBJ databases">
        <title>Insect and environment-associated Actinomycetes.</title>
        <authorList>
            <person name="Currrie C."/>
            <person name="Chevrette M."/>
            <person name="Carlson C."/>
            <person name="Stubbendieck R."/>
            <person name="Wendt-Pienkowski E."/>
        </authorList>
    </citation>
    <scope>NUCLEOTIDE SEQUENCE [LARGE SCALE GENOMIC DNA]</scope>
    <source>
        <strain evidence="9 10">SID7739</strain>
    </source>
</reference>
<dbReference type="SMART" id="SM00822">
    <property type="entry name" value="PKS_KR"/>
    <property type="match status" value="1"/>
</dbReference>
<dbReference type="InterPro" id="IPR010071">
    <property type="entry name" value="AA_adenyl_dom"/>
</dbReference>
<feature type="region of interest" description="Disordered" evidence="6">
    <location>
        <begin position="2789"/>
        <end position="2827"/>
    </location>
</feature>
<feature type="region of interest" description="Disordered" evidence="6">
    <location>
        <begin position="1"/>
        <end position="39"/>
    </location>
</feature>
<dbReference type="SUPFAM" id="SSF53901">
    <property type="entry name" value="Thiolase-like"/>
    <property type="match status" value="1"/>
</dbReference>
<dbReference type="EMBL" id="JAAGMQ010000980">
    <property type="protein sequence ID" value="NEC37974.1"/>
    <property type="molecule type" value="Genomic_DNA"/>
</dbReference>
<dbReference type="Gene3D" id="3.40.47.10">
    <property type="match status" value="1"/>
</dbReference>
<feature type="domain" description="Carrier" evidence="7">
    <location>
        <begin position="592"/>
        <end position="669"/>
    </location>
</feature>
<dbReference type="PROSITE" id="PS00455">
    <property type="entry name" value="AMP_BINDING"/>
    <property type="match status" value="1"/>
</dbReference>
<sequence length="3177" mass="338924">MNDGFSANATAGLADAARSSGRDARPRHTADAAAPCNPTPSPLADAVLARARRDPAAPAVVDGAAVFDYAQLDRASARVATRLRRSGVRPGQAVAVCLPRSWRLVCVMLGIRRAGATVVPLDRLSPRERQRHIIEDSAAIAVIYDRADPLDRPGHLTALDACLLVADEDGASPEPADARRTAWASARSEAPAARTGAGRSSGGDEAGPSGPAARASHRPQDMFQDGAATAAFLFYTSGTTGRPKGVEVTDEGVLRLARPGGLTPRPGDRYACLSNPAFDALSFEVWTPLLTGGTCVVLGDREVRSAHALAAALRDRAVDTLFITVSLFNAVVDAVPGCFAGARHVLIGGEQLSARVVRRWYEDNPGTGTVLHNAYGPTEATTFALTYAIPRDFEGDAVPIGSPLPGTRCLLRTEDGGVAEPGEVAELLLSGPALAFGYRNLPAETAERFVILPEDGGEERWYRTGDLVRRDVDGRVTFVGRVDRQVKVRGFRIEPGEVERMILEHPRVRRARVCTRREDADHHELLAFVVLGGELSFEEYDRHLSAVLPPYMRPHHTHLVNDLPRTANGKVDDASLLGAARTPWRGQPRTGPAATVAQRALLALAEEVLGVSGLRPDDRWIPSGGDSLKALRLRHEVLRRFGADLPSGLVLRADFARLAEAAHAAGAAGGDHPPLPSAPSEPTAPATSEQERLWLLHERDGEDRSYDVPLVFQVRGTVDPAALRRALRLLVERHPALRTRLVPTSGGLQQQVDAPYDPWQPCRAVDGETWQATADRFFTHRFLLRDSRMLRAAWVPSRAADAGEPGGGLLLLHLHHVAVDGWSVNLLLRDLTDGYAGALAAEAPPGPRDPAVTPLDFARWQREWRASPAYLGHRSRLREHYETGSELSPSPPVSGTPVLGRAGLLRTSVDVVARGALDRLAAERGRTRFQLLLSAFACSLYGVTGQTRPLVAAPVANRPRPEFAETVGMFANTVLLPLGLDPDRSMGEHLDLHAAEASSVLEGQEIALADVLADHSFRAEGPLFDFMFVLENTDFSSLELPGCEVRPLWPRPLGAKCSLTLSVVEHDAGFDCLWEYRDDFGADRVRAAARLFRQFLDRLTGGADATLRELILPYRRGLPETGRGRASTPDFTTVAEGFARQVRRIPAAPAVADGRTVLTYARLDAWAEATAAELRHRVPDDPAAPAALALYLEPSVEHIVALLAAARLNLTVVPLDPAYPTPLLAHVLRQANPVCVLTTPENGAALDAVASPGLPRHMLRCAGEPPRRPSSPPIPPHRALRPLYTLFTSGSTGVPKGVQVPDETLCNLLTWQRAEGGLAAPAVTQQFSMLSFDVSFQEIFGTLCSGGLLRLVDPAWRHDVPALLDALESGGAERLFLPYVALQLLAEHGVRTGRYPSRLREVVTAGEQLVCTDAIRRWFAQLPGARLFNHYGPTETHVVSGFCLEGDPAAWPLRPAIGRAVSGAVLRVVDEGGLPVPPGTTGQLLIGGIMARRCYLGDASLNRSRFTDDPEAGTFYRSGDLACFDEQGLLHYAGREDAQVKLSGHRLELGQVEAALLQYPGVTGAVAAVDDGVLVACLQLRGEDADPAGITRHLGGLLPRSVRVGRFRRLTELPRTPSGKLDRRAALAAEGRELLAAEEPGPARSPLEQRLTDLFREATGTSLAVAERFFDAGVTSLDLMRFQLRCSGEAGLAFRMPALFEHVTIRALAGFLDRRATAEETGAARTVATPARPPSASADTPEAAAAGRAPRRPRSVDEPVAVVGMAVRLPGARDLAAFWDLVVSGRRGIEHFPTDEGLVGARSQLEGPLAFDPGRFGISPQDARLMDPQQRHLLSAFVEALAHAGCADPSARRVGVVAACGENTYFQTMLREADPAALPDPFRMALHHEKDFLATKAAYHLNLTGPAFTVQSACSSSLVGVHLAAGMLRQGEADMMLVGGVLIDPGLSSGYTYRPQHIFSPDGHCRPFSADASGTVGASGVGVVVLKPLAAARRDGDTVYAVITGSALSNDGASKISYSAPSVAGQRAALRAALERAGRGGHEVGYVEAHGTGTRLGDPVEAAALRQAYGLADDAHLALSSVKSQIGHLGAAAGIVGLVRAVLAVHHGVIPPTVDFDRLNPEIDDGPFRVPTVVEPWPRDVPRVAAVSSFGIGGTNAHLLVEGPDDEQDAGAAPMLVTAASCLPLSAASEAALRADAHRIADYLSAHPHAYPRVLRHLQAGRPALAHRAAALCPDAGTAVAWLRSSFPVTASRDGRRAVRDGSAPAGPVEAWTAGHTVVWPDGPASPPWDFPPPALDEADHDLERAVPARPHASDAPAGPPQRLPASQWLHQPVWTRLRRARPQTPARGRTAVIVTGAGTYPAAWRALERRYARVVRVSAGAALVRHPDGHYEADPANVSHLTAVLADVTGPGARVDWLHALPLAIAGGIGEQALDTATWACLDTVAALLRALADMPDDARPRPWLLSQQAQAVTGVIRRPEAALLAAAIEIPRQELDLSTRWVDLPSPAPDAWAPLLAGLLFDESPAPAVLALREDFWWHRTVQPVPAPAESRVAAYGTHLILGGTGGIGRTIAAALLGDDPDSRVVLLSRRATMPASLARWADRVTLIPADLATDDLDLISERLAPHLRDLTGIVHAAGSAVGALLIRRDAQAARRATAAKLRGALLTERLIAGHRPAHVVYCSSMAAQFGGTGQFDYAAANGCLDAFAQYAPGEAAGDTVRTAVAWDAWRELGMAQEAAFQDTRHREHLAVALTPEEGAAVFWQALTLQLPHLLMSTTPVAKARRFYEPPPGPSAAGLQREGGTTAGLRRTRGAEDPDRSVGRRAGDDDVAIRLTEALCDLLGVAEVDPAASLYDLGADSLLLLELLDEVKRRYGNEIELSRLSHRVSLNEILGYLAIADGPGPEPGASVDVAVWQHGTGPDVLCLVHPVGGDIQAYRPLVSALDDRLTICLVADPALRDAQASTWSIAERAEHYLAAVRTAFPHPGWRLSLAGWSFGAWTALSMAAAAEESHRPVHRLYLLDPPPPGAGPLVAAYDNRQVDAVFTRELGGGRADNLGERGRDYAARLARCCRANLAAMEDHRLPRLTGTPATVWLAERPVEDAAALAQEPGPAGEWTYHLPAPLRVHRLDADHYGLVAPPHAAAIAAVVAADLAGSAAAGPPPLPTLVRSDRH</sequence>
<keyword evidence="2" id="KW-0596">Phosphopantetheine</keyword>
<dbReference type="InterPro" id="IPR020806">
    <property type="entry name" value="PKS_PP-bd"/>
</dbReference>
<keyword evidence="5" id="KW-0012">Acyltransferase</keyword>
<dbReference type="PROSITE" id="PS00012">
    <property type="entry name" value="PHOSPHOPANTETHEINE"/>
    <property type="match status" value="1"/>
</dbReference>